<proteinExistence type="predicted"/>
<feature type="transmembrane region" description="Helical" evidence="9">
    <location>
        <begin position="82"/>
        <end position="108"/>
    </location>
</feature>
<keyword evidence="5" id="KW-0547">Nucleotide-binding</keyword>
<feature type="domain" description="Signal transduction histidine kinase subgroup 3 dimerisation and phosphoacceptor" evidence="10">
    <location>
        <begin position="223"/>
        <end position="283"/>
    </location>
</feature>
<evidence type="ECO:0000256" key="2">
    <source>
        <dbReference type="ARBA" id="ARBA00012438"/>
    </source>
</evidence>
<evidence type="ECO:0000256" key="6">
    <source>
        <dbReference type="ARBA" id="ARBA00022777"/>
    </source>
</evidence>
<dbReference type="GO" id="GO:0016020">
    <property type="term" value="C:membrane"/>
    <property type="evidence" value="ECO:0007669"/>
    <property type="project" value="InterPro"/>
</dbReference>
<dbReference type="GO" id="GO:0000155">
    <property type="term" value="F:phosphorelay sensor kinase activity"/>
    <property type="evidence" value="ECO:0007669"/>
    <property type="project" value="InterPro"/>
</dbReference>
<evidence type="ECO:0000256" key="3">
    <source>
        <dbReference type="ARBA" id="ARBA00022553"/>
    </source>
</evidence>
<keyword evidence="9" id="KW-0472">Membrane</keyword>
<keyword evidence="12" id="KW-1185">Reference proteome</keyword>
<feature type="transmembrane region" description="Helical" evidence="9">
    <location>
        <begin position="120"/>
        <end position="140"/>
    </location>
</feature>
<dbReference type="EC" id="2.7.13.3" evidence="2"/>
<comment type="caution">
    <text evidence="11">The sequence shown here is derived from an EMBL/GenBank/DDBJ whole genome shotgun (WGS) entry which is preliminary data.</text>
</comment>
<keyword evidence="8" id="KW-0902">Two-component regulatory system</keyword>
<dbReference type="PANTHER" id="PTHR24421:SF10">
    <property type="entry name" value="NITRATE_NITRITE SENSOR PROTEIN NARQ"/>
    <property type="match status" value="1"/>
</dbReference>
<sequence>MHSPPHPDAAWQEWLPDAAAGLIVAALGLVIAILNYGAFDEYAGAVPLGLSPYRQVALLAVVAIVMGAAIGLSRLAPGAALATVWVLAGTHVLVGVPILATELAVVVVAFGTARWGSTAIVWLSALSIPAGAIVAVRFLASDIRRVLSGFIDLSALANLAEQWQPGAIVIGAALLGLPWMAGMVLRVAAGARTTADLASVDVARAEADRAQARQIARLREDQARLARDVHDVVGHSLAVILAQAESGQYLPDGDPAALKTTLANIADSARTSLQSVRHVLSATQEGIAAPTPGLDSLVEGLRTSGHEVASTESGAPQPMPPELELTAFRTLQEMATNAMKHGRRDRPITVERRWPDGDWEATLRISVSNVAAAEPATWLPDWTAGQGLTGMRERVESAGGRLDVDRRDVAGEPRFTATAWIPVRRSLP</sequence>
<dbReference type="RefSeq" id="WP_173080368.1">
    <property type="nucleotide sequence ID" value="NZ_BAABJB010000001.1"/>
</dbReference>
<reference evidence="11 12" key="1">
    <citation type="submission" date="2020-03" db="EMBL/GenBank/DDBJ databases">
        <title>Whole genome shotgun sequence of Phytohabitans rumicis NBRC 108638.</title>
        <authorList>
            <person name="Komaki H."/>
            <person name="Tamura T."/>
        </authorList>
    </citation>
    <scope>NUCLEOTIDE SEQUENCE [LARGE SCALE GENOMIC DNA]</scope>
    <source>
        <strain evidence="11 12">NBRC 108638</strain>
    </source>
</reference>
<keyword evidence="7" id="KW-0067">ATP-binding</keyword>
<evidence type="ECO:0000256" key="1">
    <source>
        <dbReference type="ARBA" id="ARBA00000085"/>
    </source>
</evidence>
<feature type="transmembrane region" description="Helical" evidence="9">
    <location>
        <begin position="56"/>
        <end position="76"/>
    </location>
</feature>
<keyword evidence="4" id="KW-0808">Transferase</keyword>
<reference evidence="11 12" key="2">
    <citation type="submission" date="2020-03" db="EMBL/GenBank/DDBJ databases">
        <authorList>
            <person name="Ichikawa N."/>
            <person name="Kimura A."/>
            <person name="Kitahashi Y."/>
            <person name="Uohara A."/>
        </authorList>
    </citation>
    <scope>NUCLEOTIDE SEQUENCE [LARGE SCALE GENOMIC DNA]</scope>
    <source>
        <strain evidence="11 12">NBRC 108638</strain>
    </source>
</reference>
<dbReference type="Proteomes" id="UP000482960">
    <property type="component" value="Unassembled WGS sequence"/>
</dbReference>
<keyword evidence="9" id="KW-0812">Transmembrane</keyword>
<keyword evidence="9" id="KW-1133">Transmembrane helix</keyword>
<evidence type="ECO:0000256" key="4">
    <source>
        <dbReference type="ARBA" id="ARBA00022679"/>
    </source>
</evidence>
<dbReference type="InterPro" id="IPR050482">
    <property type="entry name" value="Sensor_HK_TwoCompSys"/>
</dbReference>
<dbReference type="PANTHER" id="PTHR24421">
    <property type="entry name" value="NITRATE/NITRITE SENSOR PROTEIN NARX-RELATED"/>
    <property type="match status" value="1"/>
</dbReference>
<dbReference type="GO" id="GO:0005524">
    <property type="term" value="F:ATP binding"/>
    <property type="evidence" value="ECO:0007669"/>
    <property type="project" value="UniProtKB-KW"/>
</dbReference>
<dbReference type="SUPFAM" id="SSF55874">
    <property type="entry name" value="ATPase domain of HSP90 chaperone/DNA topoisomerase II/histidine kinase"/>
    <property type="match status" value="1"/>
</dbReference>
<dbReference type="InterPro" id="IPR011712">
    <property type="entry name" value="Sig_transdc_His_kin_sub3_dim/P"/>
</dbReference>
<keyword evidence="3" id="KW-0597">Phosphoprotein</keyword>
<organism evidence="11 12">
    <name type="scientific">Phytohabitans rumicis</name>
    <dbReference type="NCBI Taxonomy" id="1076125"/>
    <lineage>
        <taxon>Bacteria</taxon>
        <taxon>Bacillati</taxon>
        <taxon>Actinomycetota</taxon>
        <taxon>Actinomycetes</taxon>
        <taxon>Micromonosporales</taxon>
        <taxon>Micromonosporaceae</taxon>
    </lineage>
</organism>
<evidence type="ECO:0000256" key="7">
    <source>
        <dbReference type="ARBA" id="ARBA00022840"/>
    </source>
</evidence>
<evidence type="ECO:0000313" key="11">
    <source>
        <dbReference type="EMBL" id="GFJ93656.1"/>
    </source>
</evidence>
<gene>
    <name evidence="11" type="ORF">Prum_072980</name>
</gene>
<name>A0A6V8LHQ2_9ACTN</name>
<dbReference type="AlphaFoldDB" id="A0A6V8LHQ2"/>
<dbReference type="Gene3D" id="1.20.5.1930">
    <property type="match status" value="1"/>
</dbReference>
<dbReference type="InterPro" id="IPR036890">
    <property type="entry name" value="HATPase_C_sf"/>
</dbReference>
<dbReference type="Gene3D" id="3.30.565.10">
    <property type="entry name" value="Histidine kinase-like ATPase, C-terminal domain"/>
    <property type="match status" value="1"/>
</dbReference>
<evidence type="ECO:0000313" key="12">
    <source>
        <dbReference type="Proteomes" id="UP000482960"/>
    </source>
</evidence>
<evidence type="ECO:0000256" key="8">
    <source>
        <dbReference type="ARBA" id="ARBA00023012"/>
    </source>
</evidence>
<feature type="transmembrane region" description="Helical" evidence="9">
    <location>
        <begin position="163"/>
        <end position="185"/>
    </location>
</feature>
<dbReference type="Pfam" id="PF07730">
    <property type="entry name" value="HisKA_3"/>
    <property type="match status" value="1"/>
</dbReference>
<comment type="catalytic activity">
    <reaction evidence="1">
        <text>ATP + protein L-histidine = ADP + protein N-phospho-L-histidine.</text>
        <dbReference type="EC" id="2.7.13.3"/>
    </reaction>
</comment>
<accession>A0A6V8LHQ2</accession>
<dbReference type="GO" id="GO:0046983">
    <property type="term" value="F:protein dimerization activity"/>
    <property type="evidence" value="ECO:0007669"/>
    <property type="project" value="InterPro"/>
</dbReference>
<feature type="transmembrane region" description="Helical" evidence="9">
    <location>
        <begin position="18"/>
        <end position="36"/>
    </location>
</feature>
<protein>
    <recommendedName>
        <fullName evidence="2">histidine kinase</fullName>
        <ecNumber evidence="2">2.7.13.3</ecNumber>
    </recommendedName>
</protein>
<evidence type="ECO:0000256" key="9">
    <source>
        <dbReference type="SAM" id="Phobius"/>
    </source>
</evidence>
<evidence type="ECO:0000256" key="5">
    <source>
        <dbReference type="ARBA" id="ARBA00022741"/>
    </source>
</evidence>
<keyword evidence="6" id="KW-0418">Kinase</keyword>
<evidence type="ECO:0000259" key="10">
    <source>
        <dbReference type="Pfam" id="PF07730"/>
    </source>
</evidence>
<dbReference type="EMBL" id="BLPG01000001">
    <property type="protein sequence ID" value="GFJ93656.1"/>
    <property type="molecule type" value="Genomic_DNA"/>
</dbReference>